<dbReference type="InterPro" id="IPR036291">
    <property type="entry name" value="NAD(P)-bd_dom_sf"/>
</dbReference>
<sequence>MKLYVRAEIVKDEREKLDDIFDEVIYDPWTSDGKRFYEDEMAKVMEEINPDVLITELDQITEKVLSHSQNLKLIVDCRSTPENIDMDAVNKHRMPLIHTPARNAEAVAEMLVGSLVTYLRQIISSNQWVRDGEWQPGTTPYYIWKGHELYSKTVGFVGFGAVARRAAALLTPFGCKMMFYDPYVDQSSGDIKKTDLETIFSQADIVSIHLPVTADTTHMINMKYLSLMKKDTLFVNTSRAAVVDNDALYKVLSAKKIEGAIIDVLNTEPPKTKEDLKLALLDNVLCTPHIYGSTHEVVLHQSEIAVDAMQHFFKKDYANAKLMNPQIMDGVENGK</sequence>
<dbReference type="GO" id="GO:0051287">
    <property type="term" value="F:NAD binding"/>
    <property type="evidence" value="ECO:0007669"/>
    <property type="project" value="InterPro"/>
</dbReference>
<dbReference type="GO" id="GO:0004617">
    <property type="term" value="F:phosphoglycerate dehydrogenase activity"/>
    <property type="evidence" value="ECO:0007669"/>
    <property type="project" value="UniProtKB-ARBA"/>
</dbReference>
<evidence type="ECO:0000256" key="3">
    <source>
        <dbReference type="ARBA" id="ARBA00023027"/>
    </source>
</evidence>
<gene>
    <name evidence="7" type="ORF">LC0644_0275</name>
</gene>
<dbReference type="InterPro" id="IPR006139">
    <property type="entry name" value="D-isomer_2_OHA_DH_cat_dom"/>
</dbReference>
<evidence type="ECO:0000256" key="2">
    <source>
        <dbReference type="ARBA" id="ARBA00023002"/>
    </source>
</evidence>
<evidence type="ECO:0000313" key="8">
    <source>
        <dbReference type="Proteomes" id="UP000032552"/>
    </source>
</evidence>
<comment type="similarity">
    <text evidence="1 4">Belongs to the D-isomer specific 2-hydroxyacid dehydrogenase family.</text>
</comment>
<dbReference type="FunFam" id="3.40.50.720:FF:000041">
    <property type="entry name" value="D-3-phosphoglycerate dehydrogenase"/>
    <property type="match status" value="1"/>
</dbReference>
<dbReference type="EMBL" id="BAYM01000013">
    <property type="protein sequence ID" value="GAN35686.1"/>
    <property type="molecule type" value="Genomic_DNA"/>
</dbReference>
<keyword evidence="3" id="KW-0520">NAD</keyword>
<dbReference type="InterPro" id="IPR050418">
    <property type="entry name" value="D-iso_2-hydroxyacid_DH_PdxB"/>
</dbReference>
<dbReference type="InterPro" id="IPR029753">
    <property type="entry name" value="D-isomer_DH_CS"/>
</dbReference>
<dbReference type="Pfam" id="PF02826">
    <property type="entry name" value="2-Hacid_dh_C"/>
    <property type="match status" value="1"/>
</dbReference>
<dbReference type="GO" id="GO:0047545">
    <property type="term" value="F:(S)-2-hydroxyglutarate dehydrogenase activity"/>
    <property type="evidence" value="ECO:0007669"/>
    <property type="project" value="UniProtKB-ARBA"/>
</dbReference>
<evidence type="ECO:0000256" key="1">
    <source>
        <dbReference type="ARBA" id="ARBA00005854"/>
    </source>
</evidence>
<organism evidence="7 8">
    <name type="scientific">Lacticaseibacillus paracasei NRIC 0644</name>
    <dbReference type="NCBI Taxonomy" id="1435038"/>
    <lineage>
        <taxon>Bacteria</taxon>
        <taxon>Bacillati</taxon>
        <taxon>Bacillota</taxon>
        <taxon>Bacilli</taxon>
        <taxon>Lactobacillales</taxon>
        <taxon>Lactobacillaceae</taxon>
        <taxon>Lacticaseibacillus</taxon>
    </lineage>
</organism>
<accession>A0A0C9PL52</accession>
<dbReference type="Proteomes" id="UP000032552">
    <property type="component" value="Unassembled WGS sequence"/>
</dbReference>
<evidence type="ECO:0000259" key="5">
    <source>
        <dbReference type="Pfam" id="PF00389"/>
    </source>
</evidence>
<dbReference type="Pfam" id="PF00389">
    <property type="entry name" value="2-Hacid_dh"/>
    <property type="match status" value="1"/>
</dbReference>
<dbReference type="PROSITE" id="PS00670">
    <property type="entry name" value="D_2_HYDROXYACID_DH_2"/>
    <property type="match status" value="1"/>
</dbReference>
<keyword evidence="2 4" id="KW-0560">Oxidoreductase</keyword>
<evidence type="ECO:0008006" key="9">
    <source>
        <dbReference type="Google" id="ProtNLM"/>
    </source>
</evidence>
<evidence type="ECO:0000259" key="6">
    <source>
        <dbReference type="Pfam" id="PF02826"/>
    </source>
</evidence>
<feature type="domain" description="D-isomer specific 2-hydroxyacid dehydrogenase catalytic" evidence="5">
    <location>
        <begin position="38"/>
        <end position="315"/>
    </location>
</feature>
<dbReference type="PANTHER" id="PTHR43761:SF1">
    <property type="entry name" value="D-ISOMER SPECIFIC 2-HYDROXYACID DEHYDROGENASE CATALYTIC DOMAIN-CONTAINING PROTEIN-RELATED"/>
    <property type="match status" value="1"/>
</dbReference>
<feature type="domain" description="D-isomer specific 2-hydroxyacid dehydrogenase NAD-binding" evidence="6">
    <location>
        <begin position="114"/>
        <end position="290"/>
    </location>
</feature>
<evidence type="ECO:0000313" key="7">
    <source>
        <dbReference type="EMBL" id="GAN35686.1"/>
    </source>
</evidence>
<protein>
    <recommendedName>
        <fullName evidence="9">D-3-phosphoglycerate dehydrogenase</fullName>
    </recommendedName>
</protein>
<reference evidence="8" key="1">
    <citation type="submission" date="2014-05" db="EMBL/GenBank/DDBJ databases">
        <title>Whole genome sequencing of Lactobacillus casei NRIC0644.</title>
        <authorList>
            <person name="Atarashi H."/>
            <person name="Yoshida Y."/>
            <person name="Fujimura S."/>
            <person name="Tanaka N."/>
            <person name="Shiwa Y."/>
            <person name="Yoshikawa H."/>
            <person name="Okada S."/>
            <person name="Nakagawa J."/>
        </authorList>
    </citation>
    <scope>NUCLEOTIDE SEQUENCE [LARGE SCALE GENOMIC DNA]</scope>
    <source>
        <strain evidence="8">NRIC0644</strain>
    </source>
</reference>
<evidence type="ECO:0000256" key="4">
    <source>
        <dbReference type="RuleBase" id="RU003719"/>
    </source>
</evidence>
<dbReference type="Gene3D" id="3.40.50.720">
    <property type="entry name" value="NAD(P)-binding Rossmann-like Domain"/>
    <property type="match status" value="2"/>
</dbReference>
<dbReference type="SUPFAM" id="SSF52283">
    <property type="entry name" value="Formate/glycerate dehydrogenase catalytic domain-like"/>
    <property type="match status" value="1"/>
</dbReference>
<dbReference type="RefSeq" id="WP_045624339.1">
    <property type="nucleotide sequence ID" value="NZ_BAYM01000013.1"/>
</dbReference>
<dbReference type="AlphaFoldDB" id="A0A0C9PL52"/>
<proteinExistence type="inferred from homology"/>
<dbReference type="InterPro" id="IPR006140">
    <property type="entry name" value="D-isomer_DH_NAD-bd"/>
</dbReference>
<dbReference type="GO" id="GO:0006564">
    <property type="term" value="P:L-serine biosynthetic process"/>
    <property type="evidence" value="ECO:0007669"/>
    <property type="project" value="UniProtKB-ARBA"/>
</dbReference>
<dbReference type="PANTHER" id="PTHR43761">
    <property type="entry name" value="D-ISOMER SPECIFIC 2-HYDROXYACID DEHYDROGENASE FAMILY PROTEIN (AFU_ORTHOLOGUE AFUA_1G13630)"/>
    <property type="match status" value="1"/>
</dbReference>
<comment type="caution">
    <text evidence="7">The sequence shown here is derived from an EMBL/GenBank/DDBJ whole genome shotgun (WGS) entry which is preliminary data.</text>
</comment>
<dbReference type="SUPFAM" id="SSF51735">
    <property type="entry name" value="NAD(P)-binding Rossmann-fold domains"/>
    <property type="match status" value="1"/>
</dbReference>
<name>A0A0C9PL52_LACPA</name>